<gene>
    <name evidence="1" type="ORF">CEXT_451521</name>
</gene>
<name>A0AAV4VG68_CAEEX</name>
<evidence type="ECO:0000313" key="2">
    <source>
        <dbReference type="Proteomes" id="UP001054945"/>
    </source>
</evidence>
<dbReference type="Proteomes" id="UP001054945">
    <property type="component" value="Unassembled WGS sequence"/>
</dbReference>
<proteinExistence type="predicted"/>
<organism evidence="1 2">
    <name type="scientific">Caerostris extrusa</name>
    <name type="common">Bark spider</name>
    <name type="synonym">Caerostris bankana</name>
    <dbReference type="NCBI Taxonomy" id="172846"/>
    <lineage>
        <taxon>Eukaryota</taxon>
        <taxon>Metazoa</taxon>
        <taxon>Ecdysozoa</taxon>
        <taxon>Arthropoda</taxon>
        <taxon>Chelicerata</taxon>
        <taxon>Arachnida</taxon>
        <taxon>Araneae</taxon>
        <taxon>Araneomorphae</taxon>
        <taxon>Entelegynae</taxon>
        <taxon>Araneoidea</taxon>
        <taxon>Araneidae</taxon>
        <taxon>Caerostris</taxon>
    </lineage>
</organism>
<evidence type="ECO:0000313" key="1">
    <source>
        <dbReference type="EMBL" id="GIY69116.1"/>
    </source>
</evidence>
<comment type="caution">
    <text evidence="1">The sequence shown here is derived from an EMBL/GenBank/DDBJ whole genome shotgun (WGS) entry which is preliminary data.</text>
</comment>
<reference evidence="1 2" key="1">
    <citation type="submission" date="2021-06" db="EMBL/GenBank/DDBJ databases">
        <title>Caerostris extrusa draft genome.</title>
        <authorList>
            <person name="Kono N."/>
            <person name="Arakawa K."/>
        </authorList>
    </citation>
    <scope>NUCLEOTIDE SEQUENCE [LARGE SCALE GENOMIC DNA]</scope>
</reference>
<keyword evidence="2" id="KW-1185">Reference proteome</keyword>
<accession>A0AAV4VG68</accession>
<dbReference type="EMBL" id="BPLR01014490">
    <property type="protein sequence ID" value="GIY69116.1"/>
    <property type="molecule type" value="Genomic_DNA"/>
</dbReference>
<protein>
    <submittedName>
        <fullName evidence="1">Uncharacterized protein</fullName>
    </submittedName>
</protein>
<dbReference type="AlphaFoldDB" id="A0AAV4VG68"/>
<sequence length="90" mass="10266">MMTFTGNAINHVSGCRDEKTMKSQVVWQMRALSVAEGRGVDWPFNRYARWNRNEICGPNDFSSRLPAGTNLVPNDFNWGALCISSRYYNS</sequence>